<proteinExistence type="predicted"/>
<sequence>MPKMMKDMFDQLCKTFDQDEKKTRKLETIGFLYAGLMMTLLRLDSPAGYICRVS</sequence>
<reference evidence="1" key="1">
    <citation type="submission" date="2013-07" db="EMBL/GenBank/DDBJ databases">
        <title>The genome of an arbuscular mycorrhizal fungus provides insights into the evolution of the oldest plant symbiosis.</title>
        <authorList>
            <consortium name="DOE Joint Genome Institute"/>
            <person name="Tisserant E."/>
            <person name="Malbreil M."/>
            <person name="Kuo A."/>
            <person name="Kohler A."/>
            <person name="Symeonidi A."/>
            <person name="Balestrini R."/>
            <person name="Charron P."/>
            <person name="Duensing N."/>
            <person name="Frei-dit-Frey N."/>
            <person name="Gianinazzi-Pearson V."/>
            <person name="Gilbert B."/>
            <person name="Handa Y."/>
            <person name="Hijri M."/>
            <person name="Kaul R."/>
            <person name="Kawaguchi M."/>
            <person name="Krajinski F."/>
            <person name="Lammers P."/>
            <person name="Lapierre D."/>
            <person name="Masclaux F.G."/>
            <person name="Murat C."/>
            <person name="Morin E."/>
            <person name="Ndikumana S."/>
            <person name="Pagni M."/>
            <person name="Petitpierre D."/>
            <person name="Requena N."/>
            <person name="Rosikiewicz P."/>
            <person name="Riley R."/>
            <person name="Saito K."/>
            <person name="San Clemente H."/>
            <person name="Shapiro H."/>
            <person name="van Tuinen D."/>
            <person name="Becard G."/>
            <person name="Bonfante P."/>
            <person name="Paszkowski U."/>
            <person name="Shachar-Hill Y."/>
            <person name="Young J.P."/>
            <person name="Sanders I.R."/>
            <person name="Henrissat B."/>
            <person name="Rensing S.A."/>
            <person name="Grigoriev I.V."/>
            <person name="Corradi N."/>
            <person name="Roux C."/>
            <person name="Martin F."/>
        </authorList>
    </citation>
    <scope>NUCLEOTIDE SEQUENCE</scope>
    <source>
        <strain evidence="1">DAOM 197198</strain>
    </source>
</reference>
<accession>U9TQ12</accession>
<gene>
    <name evidence="1" type="ORF">GLOINDRAFT_29691</name>
</gene>
<dbReference type="HOGENOM" id="CLU_3051530_0_0_1"/>
<organism evidence="1">
    <name type="scientific">Rhizophagus irregularis (strain DAOM 181602 / DAOM 197198 / MUCL 43194)</name>
    <name type="common">Arbuscular mycorrhizal fungus</name>
    <name type="synonym">Glomus intraradices</name>
    <dbReference type="NCBI Taxonomy" id="747089"/>
    <lineage>
        <taxon>Eukaryota</taxon>
        <taxon>Fungi</taxon>
        <taxon>Fungi incertae sedis</taxon>
        <taxon>Mucoromycota</taxon>
        <taxon>Glomeromycotina</taxon>
        <taxon>Glomeromycetes</taxon>
        <taxon>Glomerales</taxon>
        <taxon>Glomeraceae</taxon>
        <taxon>Rhizophagus</taxon>
    </lineage>
</organism>
<dbReference type="EMBL" id="KI287334">
    <property type="protein sequence ID" value="ESA10220.1"/>
    <property type="molecule type" value="Genomic_DNA"/>
</dbReference>
<name>U9TQ12_RHIID</name>
<evidence type="ECO:0000313" key="1">
    <source>
        <dbReference type="EMBL" id="ESA10220.1"/>
    </source>
</evidence>
<protein>
    <submittedName>
        <fullName evidence="1">Uncharacterized protein</fullName>
    </submittedName>
</protein>
<dbReference type="AlphaFoldDB" id="U9TQ12"/>